<dbReference type="Proteomes" id="UP000552615">
    <property type="component" value="Unassembled WGS sequence"/>
</dbReference>
<name>A0A7Y0A4R5_9FLAO</name>
<dbReference type="EMBL" id="JABBGF010000001">
    <property type="protein sequence ID" value="NML56669.1"/>
    <property type="molecule type" value="Genomic_DNA"/>
</dbReference>
<evidence type="ECO:0000313" key="2">
    <source>
        <dbReference type="Proteomes" id="UP000552615"/>
    </source>
</evidence>
<reference evidence="1 2" key="1">
    <citation type="submission" date="2020-04" db="EMBL/GenBank/DDBJ databases">
        <title>Chryseobacterium sp. RJ-7-14 sp. nov., isolated from Jeju soil.</title>
        <authorList>
            <person name="Dahal R.H."/>
            <person name="Chaudhary D.K."/>
        </authorList>
    </citation>
    <scope>NUCLEOTIDE SEQUENCE [LARGE SCALE GENOMIC DNA]</scope>
    <source>
        <strain evidence="1 2">RJ-7-14</strain>
    </source>
</reference>
<dbReference type="AlphaFoldDB" id="A0A7Y0A4R5"/>
<evidence type="ECO:0000313" key="1">
    <source>
        <dbReference type="EMBL" id="NML56669.1"/>
    </source>
</evidence>
<keyword evidence="2" id="KW-1185">Reference proteome</keyword>
<comment type="caution">
    <text evidence="1">The sequence shown here is derived from an EMBL/GenBank/DDBJ whole genome shotgun (WGS) entry which is preliminary data.</text>
</comment>
<protein>
    <submittedName>
        <fullName evidence="1">Uncharacterized protein</fullName>
    </submittedName>
</protein>
<accession>A0A7Y0A4R5</accession>
<dbReference type="RefSeq" id="WP_169230046.1">
    <property type="nucleotide sequence ID" value="NZ_JABBGF010000001.1"/>
</dbReference>
<organism evidence="1 2">
    <name type="scientific">Chryseobacterium cheonjiense</name>
    <dbReference type="NCBI Taxonomy" id="2728845"/>
    <lineage>
        <taxon>Bacteria</taxon>
        <taxon>Pseudomonadati</taxon>
        <taxon>Bacteroidota</taxon>
        <taxon>Flavobacteriia</taxon>
        <taxon>Flavobacteriales</taxon>
        <taxon>Weeksellaceae</taxon>
        <taxon>Chryseobacterium group</taxon>
        <taxon>Chryseobacterium</taxon>
    </lineage>
</organism>
<sequence length="75" mass="8316">MNTIIKPELGEYLYLAMGQCNGHKVVMAIGYTYEYADKKAKQFEAASCGAVQYLDVSVVKTGDKMKCRTISKSPE</sequence>
<proteinExistence type="predicted"/>
<gene>
    <name evidence="1" type="ORF">HHL20_04855</name>
</gene>